<evidence type="ECO:0000256" key="2">
    <source>
        <dbReference type="ARBA" id="ARBA00022598"/>
    </source>
</evidence>
<feature type="domain" description="AMP-dependent synthetase/ligase" evidence="5">
    <location>
        <begin position="7"/>
        <end position="72"/>
    </location>
</feature>
<dbReference type="Pfam" id="PF00501">
    <property type="entry name" value="AMP-binding"/>
    <property type="match status" value="1"/>
</dbReference>
<dbReference type="Pfam" id="PF13193">
    <property type="entry name" value="AMP-binding_C"/>
    <property type="match status" value="1"/>
</dbReference>
<feature type="domain" description="AMP-binding enzyme C-terminal" evidence="6">
    <location>
        <begin position="134"/>
        <end position="212"/>
    </location>
</feature>
<reference evidence="9" key="1">
    <citation type="submission" date="2017-02" db="UniProtKB">
        <authorList>
            <consortium name="WormBaseParasite"/>
        </authorList>
    </citation>
    <scope>IDENTIFICATION</scope>
</reference>
<dbReference type="EMBL" id="UYRR01037047">
    <property type="protein sequence ID" value="VDK68868.1"/>
    <property type="molecule type" value="Genomic_DNA"/>
</dbReference>
<evidence type="ECO:0000313" key="7">
    <source>
        <dbReference type="EMBL" id="VDK68868.1"/>
    </source>
</evidence>
<evidence type="ECO:0000256" key="4">
    <source>
        <dbReference type="ARBA" id="ARBA00022840"/>
    </source>
</evidence>
<evidence type="ECO:0000256" key="1">
    <source>
        <dbReference type="ARBA" id="ARBA00013275"/>
    </source>
</evidence>
<evidence type="ECO:0000256" key="3">
    <source>
        <dbReference type="ARBA" id="ARBA00022741"/>
    </source>
</evidence>
<gene>
    <name evidence="7" type="ORF">ASIM_LOCUS19326</name>
</gene>
<dbReference type="InterPro" id="IPR025110">
    <property type="entry name" value="AMP-bd_C"/>
</dbReference>
<dbReference type="OrthoDB" id="1706066at2759"/>
<dbReference type="GO" id="GO:0003987">
    <property type="term" value="F:acetate-CoA ligase activity"/>
    <property type="evidence" value="ECO:0007669"/>
    <property type="project" value="UniProtKB-EC"/>
</dbReference>
<dbReference type="Proteomes" id="UP000267096">
    <property type="component" value="Unassembled WGS sequence"/>
</dbReference>
<dbReference type="Gene3D" id="3.40.50.12780">
    <property type="entry name" value="N-terminal domain of ligase-like"/>
    <property type="match status" value="1"/>
</dbReference>
<dbReference type="PANTHER" id="PTHR24095:SF244">
    <property type="entry name" value="ACETYL-COENZYME A SYNTHETASE"/>
    <property type="match status" value="1"/>
</dbReference>
<dbReference type="SUPFAM" id="SSF56801">
    <property type="entry name" value="Acetyl-CoA synthetase-like"/>
    <property type="match status" value="1"/>
</dbReference>
<keyword evidence="3" id="KW-0547">Nucleotide-binding</keyword>
<accession>A0A0M3KG28</accession>
<dbReference type="PANTHER" id="PTHR24095">
    <property type="entry name" value="ACETYL-COENZYME A SYNTHETASE"/>
    <property type="match status" value="1"/>
</dbReference>
<keyword evidence="2" id="KW-0436">Ligase</keyword>
<evidence type="ECO:0000313" key="8">
    <source>
        <dbReference type="Proteomes" id="UP000267096"/>
    </source>
</evidence>
<organism evidence="9">
    <name type="scientific">Anisakis simplex</name>
    <name type="common">Herring worm</name>
    <dbReference type="NCBI Taxonomy" id="6269"/>
    <lineage>
        <taxon>Eukaryota</taxon>
        <taxon>Metazoa</taxon>
        <taxon>Ecdysozoa</taxon>
        <taxon>Nematoda</taxon>
        <taxon>Chromadorea</taxon>
        <taxon>Rhabditida</taxon>
        <taxon>Spirurina</taxon>
        <taxon>Ascaridomorpha</taxon>
        <taxon>Ascaridoidea</taxon>
        <taxon>Anisakidae</taxon>
        <taxon>Anisakis</taxon>
        <taxon>Anisakis simplex complex</taxon>
    </lineage>
</organism>
<dbReference type="WBParaSite" id="ASIM_0001994001-mRNA-1">
    <property type="protein sequence ID" value="ASIM_0001994001-mRNA-1"/>
    <property type="gene ID" value="ASIM_0001994001"/>
</dbReference>
<dbReference type="InterPro" id="IPR042099">
    <property type="entry name" value="ANL_N_sf"/>
</dbReference>
<keyword evidence="8" id="KW-1185">Reference proteome</keyword>
<dbReference type="InterPro" id="IPR045851">
    <property type="entry name" value="AMP-bd_C_sf"/>
</dbReference>
<proteinExistence type="predicted"/>
<sequence length="261" mass="28657">LLQVAGGDHCEVVDTYWQTETGGHVIAPLPGTTPTKPGSATLPFFGIRPALVDENGIEIYGPGEGKLCIKRAWPGICRDIYNDRNRYLETYFKQYPGFFFTGDGARRDEDGYLWITGRVDDLMNVSGHLLSTAEIESVLASDKNVVEAAVVAASHDIKGSHPYAFVTLKKGCHLDKERVRGLKQLVRQTIGPIAVPDAIQEAPSLPKTRSGKVTRRILRLVAEGDPSADLGDTSTLINAWVIGKLWQGRLSTRTRIQPSFK</sequence>
<name>A0A0M3KG28_ANISI</name>
<dbReference type="GO" id="GO:0006085">
    <property type="term" value="P:acetyl-CoA biosynthetic process"/>
    <property type="evidence" value="ECO:0007669"/>
    <property type="project" value="TreeGrafter"/>
</dbReference>
<evidence type="ECO:0000259" key="6">
    <source>
        <dbReference type="Pfam" id="PF13193"/>
    </source>
</evidence>
<protein>
    <recommendedName>
        <fullName evidence="1">acetate--CoA ligase</fullName>
        <ecNumber evidence="1">6.2.1.1</ecNumber>
    </recommendedName>
</protein>
<evidence type="ECO:0000313" key="9">
    <source>
        <dbReference type="WBParaSite" id="ASIM_0001994001-mRNA-1"/>
    </source>
</evidence>
<dbReference type="InterPro" id="IPR000873">
    <property type="entry name" value="AMP-dep_synth/lig_dom"/>
</dbReference>
<keyword evidence="4" id="KW-0067">ATP-binding</keyword>
<reference evidence="7 8" key="2">
    <citation type="submission" date="2018-11" db="EMBL/GenBank/DDBJ databases">
        <authorList>
            <consortium name="Pathogen Informatics"/>
        </authorList>
    </citation>
    <scope>NUCLEOTIDE SEQUENCE [LARGE SCALE GENOMIC DNA]</scope>
</reference>
<evidence type="ECO:0000259" key="5">
    <source>
        <dbReference type="Pfam" id="PF00501"/>
    </source>
</evidence>
<dbReference type="GO" id="GO:0005524">
    <property type="term" value="F:ATP binding"/>
    <property type="evidence" value="ECO:0007669"/>
    <property type="project" value="UniProtKB-KW"/>
</dbReference>
<dbReference type="Gene3D" id="3.30.300.30">
    <property type="match status" value="1"/>
</dbReference>
<dbReference type="AlphaFoldDB" id="A0A0M3KG28"/>
<dbReference type="EC" id="6.2.1.1" evidence="1"/>